<evidence type="ECO:0000259" key="10">
    <source>
        <dbReference type="Pfam" id="PF16569"/>
    </source>
</evidence>
<evidence type="ECO:0000256" key="4">
    <source>
        <dbReference type="ARBA" id="ARBA00022729"/>
    </source>
</evidence>
<dbReference type="RefSeq" id="WP_330958781.1">
    <property type="nucleotide sequence ID" value="NZ_JAZGJQ010000011.1"/>
</dbReference>
<evidence type="ECO:0000256" key="1">
    <source>
        <dbReference type="ARBA" id="ARBA00007257"/>
    </source>
</evidence>
<accession>A0ABU7RBN4</accession>
<keyword evidence="2" id="KW-0134">Cell wall</keyword>
<keyword evidence="5" id="KW-0572">Peptidoglycan-anchor</keyword>
<dbReference type="EMBL" id="JAZGJQ010000011">
    <property type="protein sequence ID" value="MEE6148016.1"/>
    <property type="molecule type" value="Genomic_DNA"/>
</dbReference>
<keyword evidence="4 8" id="KW-0732">Signal</keyword>
<reference evidence="12 13" key="1">
    <citation type="submission" date="2024-01" db="EMBL/GenBank/DDBJ databases">
        <title>Description of Olsenella sp. nov., isolated from pig feces.</title>
        <authorList>
            <person name="Chang Y.-H."/>
        </authorList>
    </citation>
    <scope>NUCLEOTIDE SEQUENCE [LARGE SCALE GENOMIC DNA]</scope>
    <source>
        <strain evidence="12 13">YH-ols2223</strain>
    </source>
</reference>
<feature type="region of interest" description="Disordered" evidence="6">
    <location>
        <begin position="439"/>
        <end position="467"/>
    </location>
</feature>
<keyword evidence="13" id="KW-1185">Reference proteome</keyword>
<feature type="chain" id="PRO_5046001958" evidence="8">
    <location>
        <begin position="28"/>
        <end position="565"/>
    </location>
</feature>
<proteinExistence type="inferred from homology"/>
<dbReference type="Pfam" id="PF00746">
    <property type="entry name" value="Gram_pos_anchor"/>
    <property type="match status" value="1"/>
</dbReference>
<protein>
    <submittedName>
        <fullName evidence="12">SpaA isopeptide-forming pilin-related protein</fullName>
    </submittedName>
</protein>
<dbReference type="InterPro" id="IPR013783">
    <property type="entry name" value="Ig-like_fold"/>
</dbReference>
<feature type="compositionally biased region" description="Low complexity" evidence="6">
    <location>
        <begin position="439"/>
        <end position="453"/>
    </location>
</feature>
<dbReference type="InterPro" id="IPR032334">
    <property type="entry name" value="GramPos_pilinBB"/>
</dbReference>
<keyword evidence="7" id="KW-1133">Transmembrane helix</keyword>
<comment type="caution">
    <text evidence="12">The sequence shown here is derived from an EMBL/GenBank/DDBJ whole genome shotgun (WGS) entry which is preliminary data.</text>
</comment>
<name>A0ABU7RBN4_9ACTN</name>
<dbReference type="InterPro" id="IPR041033">
    <property type="entry name" value="SpaA_PFL_dom_1"/>
</dbReference>
<evidence type="ECO:0000313" key="12">
    <source>
        <dbReference type="EMBL" id="MEE6148016.1"/>
    </source>
</evidence>
<evidence type="ECO:0000256" key="6">
    <source>
        <dbReference type="SAM" id="MobiDB-lite"/>
    </source>
</evidence>
<dbReference type="Gene3D" id="2.60.40.10">
    <property type="entry name" value="Immunoglobulins"/>
    <property type="match status" value="1"/>
</dbReference>
<keyword evidence="7" id="KW-0812">Transmembrane</keyword>
<dbReference type="Gene3D" id="2.60.40.740">
    <property type="match status" value="1"/>
</dbReference>
<evidence type="ECO:0000256" key="5">
    <source>
        <dbReference type="ARBA" id="ARBA00023088"/>
    </source>
</evidence>
<feature type="domain" description="Gram-positive cocci surface proteins LPxTG" evidence="9">
    <location>
        <begin position="528"/>
        <end position="564"/>
    </location>
</feature>
<gene>
    <name evidence="12" type="ORF">VXJ25_08490</name>
</gene>
<dbReference type="PANTHER" id="PTHR36108:SF13">
    <property type="entry name" value="COLOSSIN-B-RELATED"/>
    <property type="match status" value="1"/>
</dbReference>
<evidence type="ECO:0000256" key="2">
    <source>
        <dbReference type="ARBA" id="ARBA00022512"/>
    </source>
</evidence>
<evidence type="ECO:0000259" key="11">
    <source>
        <dbReference type="Pfam" id="PF17802"/>
    </source>
</evidence>
<dbReference type="InterPro" id="IPR019931">
    <property type="entry name" value="LPXTG_anchor"/>
</dbReference>
<sequence length="565" mass="59458">MHKRIQHVLAALVAVITAFAVVTPAFATSTPTNGATSAPATQNSTASIVASTGNAGDTLNLYKVVDVTFSNNQVTYDWSSTFKAFQASDDGVAYRDLTADQYAAYKNDSHRVKALLGDFSAWVHKTSPNDNGSQKTDATGKATFEGVGLGQYVVVGMGNVSGAYIYSTVSAEVVPSIVGNAYVVYSSYDVDLKTTTPSGGKEVLGGTILDDGKYTVGVGDVVPYRLTGDVPTYPAGTTNKTLFMKDHLSDGLTLDPSSVKVYTGISPDGKTELAADAYKVTVDGQDLYIDYTYDKLTPGNKLYVEYNATLNEKAVIGGEGNPNNYTYKYSNNPFNGETHKHDTIPEGDKGYGEVTDEETVYSYGLYIYKTAADKPNTPLAGATFELRLPNGKVIATLVTDENGRVSYSGLAAGTYTLHETVAPTGYKLAADTTVTLSGSSATSSVTTKTTSRYTSEKPEGATQATNANGKKLWVKQGGEGLIASDSQPEGYVPAYLVTSVTKNVEGTPTDGMVAGTGYYPANISDNPGSNLPTTGGTGTLAIYALGAVMVAGAAVVFMRNRRTAE</sequence>
<feature type="domain" description="SpaA-like prealbumin fold" evidence="11">
    <location>
        <begin position="374"/>
        <end position="448"/>
    </location>
</feature>
<feature type="transmembrane region" description="Helical" evidence="7">
    <location>
        <begin position="540"/>
        <end position="558"/>
    </location>
</feature>
<evidence type="ECO:0000256" key="8">
    <source>
        <dbReference type="SAM" id="SignalP"/>
    </source>
</evidence>
<organism evidence="12 13">
    <name type="scientific">Olsenella absiana</name>
    <dbReference type="NCBI Taxonomy" id="3115222"/>
    <lineage>
        <taxon>Bacteria</taxon>
        <taxon>Bacillati</taxon>
        <taxon>Actinomycetota</taxon>
        <taxon>Coriobacteriia</taxon>
        <taxon>Coriobacteriales</taxon>
        <taxon>Atopobiaceae</taxon>
        <taxon>Olsenella</taxon>
    </lineage>
</organism>
<evidence type="ECO:0000259" key="9">
    <source>
        <dbReference type="Pfam" id="PF00746"/>
    </source>
</evidence>
<feature type="signal peptide" evidence="8">
    <location>
        <begin position="1"/>
        <end position="27"/>
    </location>
</feature>
<evidence type="ECO:0000256" key="7">
    <source>
        <dbReference type="SAM" id="Phobius"/>
    </source>
</evidence>
<dbReference type="SUPFAM" id="SSF49478">
    <property type="entry name" value="Cna protein B-type domain"/>
    <property type="match status" value="1"/>
</dbReference>
<keyword evidence="7" id="KW-0472">Membrane</keyword>
<dbReference type="Pfam" id="PF17802">
    <property type="entry name" value="SpaA"/>
    <property type="match status" value="1"/>
</dbReference>
<dbReference type="PANTHER" id="PTHR36108">
    <property type="entry name" value="COLOSSIN-B-RELATED"/>
    <property type="match status" value="1"/>
</dbReference>
<evidence type="ECO:0000313" key="13">
    <source>
        <dbReference type="Proteomes" id="UP001332931"/>
    </source>
</evidence>
<dbReference type="InterPro" id="IPR026466">
    <property type="entry name" value="Fim_isopep_form_D2_dom"/>
</dbReference>
<dbReference type="Proteomes" id="UP001332931">
    <property type="component" value="Unassembled WGS sequence"/>
</dbReference>
<dbReference type="Pfam" id="PF16569">
    <property type="entry name" value="GramPos_pilinBB"/>
    <property type="match status" value="1"/>
</dbReference>
<keyword evidence="3" id="KW-0964">Secreted</keyword>
<feature type="domain" description="Gram-positive pilin backbone subunit 2 Cna-B-like" evidence="10">
    <location>
        <begin position="218"/>
        <end position="333"/>
    </location>
</feature>
<dbReference type="NCBIfam" id="TIGR04226">
    <property type="entry name" value="RrgB_K2N_iso_D2"/>
    <property type="match status" value="1"/>
</dbReference>
<comment type="similarity">
    <text evidence="1">Belongs to the serine-aspartate repeat-containing protein (SDr) family.</text>
</comment>
<dbReference type="NCBIfam" id="TIGR01167">
    <property type="entry name" value="LPXTG_anchor"/>
    <property type="match status" value="1"/>
</dbReference>
<evidence type="ECO:0000256" key="3">
    <source>
        <dbReference type="ARBA" id="ARBA00022525"/>
    </source>
</evidence>